<name>A0A221K9S2_9RHOB</name>
<keyword evidence="3" id="KW-1185">Reference proteome</keyword>
<sequence>MALNLVIAAVIYWNTVYIDKAADLLRRTGQLADPGLLKHVSPLGWAHISLTGDYVRVSGAAERSIARPLNLGSVRNRAS</sequence>
<gene>
    <name evidence="2" type="ORF">SULPSESMR1_03795</name>
</gene>
<dbReference type="Pfam" id="PF01526">
    <property type="entry name" value="DDE_Tnp_Tn3"/>
    <property type="match status" value="1"/>
</dbReference>
<dbReference type="GO" id="GO:0004803">
    <property type="term" value="F:transposase activity"/>
    <property type="evidence" value="ECO:0007669"/>
    <property type="project" value="InterPro"/>
</dbReference>
<proteinExistence type="predicted"/>
<dbReference type="AlphaFoldDB" id="A0A221K9S2"/>
<feature type="domain" description="Tn3 transposase DDE" evidence="1">
    <location>
        <begin position="2"/>
        <end position="54"/>
    </location>
</feature>
<dbReference type="Proteomes" id="UP000199754">
    <property type="component" value="Plasmid pSMR1-5"/>
</dbReference>
<keyword evidence="2" id="KW-0614">Plasmid</keyword>
<dbReference type="InterPro" id="IPR002513">
    <property type="entry name" value="Tn3_Tnp_DDE_dom"/>
</dbReference>
<evidence type="ECO:0000313" key="2">
    <source>
        <dbReference type="EMBL" id="ASM75593.1"/>
    </source>
</evidence>
<dbReference type="EMBL" id="CP022420">
    <property type="protein sequence ID" value="ASM75593.1"/>
    <property type="molecule type" value="Genomic_DNA"/>
</dbReference>
<evidence type="ECO:0000259" key="1">
    <source>
        <dbReference type="Pfam" id="PF01526"/>
    </source>
</evidence>
<dbReference type="OrthoDB" id="7281829at2"/>
<geneLocation type="plasmid" evidence="2 3">
    <name>pSMR1-5</name>
</geneLocation>
<reference evidence="2 3" key="1">
    <citation type="submission" date="2017-07" db="EMBL/GenBank/DDBJ databases">
        <title>Genome Sequence of Sulfitobacter pseudonitzschiae Strain SMR1 Isolated from a culture of the Diatom Skeletonema marinoi.</title>
        <authorList>
            <person name="Topel M."/>
            <person name="Pinder M.I.M."/>
            <person name="Johansson O.N."/>
            <person name="Kourtchenko O."/>
            <person name="Godhe A."/>
            <person name="Clarke A.K."/>
        </authorList>
    </citation>
    <scope>NUCLEOTIDE SEQUENCE [LARGE SCALE GENOMIC DNA]</scope>
    <source>
        <strain evidence="2 3">SMR1</strain>
        <plasmid evidence="2 3">pSMR1-5</plasmid>
    </source>
</reference>
<protein>
    <submittedName>
        <fullName evidence="2">Tn3 transposase DDE domain protein</fullName>
    </submittedName>
</protein>
<dbReference type="GO" id="GO:0006313">
    <property type="term" value="P:DNA transposition"/>
    <property type="evidence" value="ECO:0007669"/>
    <property type="project" value="InterPro"/>
</dbReference>
<organism evidence="2 3">
    <name type="scientific">Pseudosulfitobacter pseudonitzschiae</name>
    <dbReference type="NCBI Taxonomy" id="1402135"/>
    <lineage>
        <taxon>Bacteria</taxon>
        <taxon>Pseudomonadati</taxon>
        <taxon>Pseudomonadota</taxon>
        <taxon>Alphaproteobacteria</taxon>
        <taxon>Rhodobacterales</taxon>
        <taxon>Roseobacteraceae</taxon>
        <taxon>Pseudosulfitobacter</taxon>
    </lineage>
</organism>
<dbReference type="KEGG" id="spse:SULPSESMR1_03795"/>
<accession>A0A221K9S2</accession>
<evidence type="ECO:0000313" key="3">
    <source>
        <dbReference type="Proteomes" id="UP000199754"/>
    </source>
</evidence>